<accession>A0ABT8WAJ8</accession>
<comment type="caution">
    <text evidence="2">The sequence shown here is derived from an EMBL/GenBank/DDBJ whole genome shotgun (WGS) entry which is preliminary data.</text>
</comment>
<feature type="transmembrane region" description="Helical" evidence="1">
    <location>
        <begin position="18"/>
        <end position="35"/>
    </location>
</feature>
<keyword evidence="1" id="KW-1133">Transmembrane helix</keyword>
<dbReference type="Proteomes" id="UP001176883">
    <property type="component" value="Unassembled WGS sequence"/>
</dbReference>
<organism evidence="2 3">
    <name type="scientific">Flavivirga aquimarina</name>
    <dbReference type="NCBI Taxonomy" id="2027862"/>
    <lineage>
        <taxon>Bacteria</taxon>
        <taxon>Pseudomonadati</taxon>
        <taxon>Bacteroidota</taxon>
        <taxon>Flavobacteriia</taxon>
        <taxon>Flavobacteriales</taxon>
        <taxon>Flavobacteriaceae</taxon>
        <taxon>Flavivirga</taxon>
    </lineage>
</organism>
<keyword evidence="1" id="KW-0472">Membrane</keyword>
<feature type="transmembrane region" description="Helical" evidence="1">
    <location>
        <begin position="41"/>
        <end position="59"/>
    </location>
</feature>
<sequence>MNERLTIEYKNKRERQTIGLFFGIAWIIMGLFKIFEPEQFEWTNTWFLILAIIFIYGLFYRKRKQYLTLENGVISKNSLFHKPLKMSEIKRVEKKPKKYILKTDLRKFTIDTKIIAEKSLSELNAELNKLNVEWN</sequence>
<keyword evidence="1" id="KW-0812">Transmembrane</keyword>
<reference evidence="2" key="1">
    <citation type="submission" date="2023-07" db="EMBL/GenBank/DDBJ databases">
        <title>Two novel species in the genus Flavivirga.</title>
        <authorList>
            <person name="Kwon K."/>
        </authorList>
    </citation>
    <scope>NUCLEOTIDE SEQUENCE</scope>
    <source>
        <strain evidence="2">KCTC 52353</strain>
    </source>
</reference>
<evidence type="ECO:0000313" key="3">
    <source>
        <dbReference type="Proteomes" id="UP001176883"/>
    </source>
</evidence>
<keyword evidence="3" id="KW-1185">Reference proteome</keyword>
<gene>
    <name evidence="2" type="ORF">Q4Q35_09520</name>
</gene>
<protein>
    <submittedName>
        <fullName evidence="2">Uncharacterized protein</fullName>
    </submittedName>
</protein>
<name>A0ABT8WAJ8_9FLAO</name>
<dbReference type="EMBL" id="JAUOEK010000112">
    <property type="protein sequence ID" value="MDO5970047.1"/>
    <property type="molecule type" value="Genomic_DNA"/>
</dbReference>
<dbReference type="RefSeq" id="WP_303277740.1">
    <property type="nucleotide sequence ID" value="NZ_JAUOEK010000112.1"/>
</dbReference>
<proteinExistence type="predicted"/>
<evidence type="ECO:0000256" key="1">
    <source>
        <dbReference type="SAM" id="Phobius"/>
    </source>
</evidence>
<evidence type="ECO:0000313" key="2">
    <source>
        <dbReference type="EMBL" id="MDO5970047.1"/>
    </source>
</evidence>